<comment type="caution">
    <text evidence="4">The sequence shown here is derived from an EMBL/GenBank/DDBJ whole genome shotgun (WGS) entry which is preliminary data.</text>
</comment>
<comment type="subcellular location">
    <subcellularLocation>
        <location evidence="1">Cell envelope</location>
    </subcellularLocation>
</comment>
<reference evidence="4" key="1">
    <citation type="journal article" date="2021" name="PeerJ">
        <title>Extensive microbial diversity within the chicken gut microbiome revealed by metagenomics and culture.</title>
        <authorList>
            <person name="Gilroy R."/>
            <person name="Ravi A."/>
            <person name="Getino M."/>
            <person name="Pursley I."/>
            <person name="Horton D.L."/>
            <person name="Alikhan N.F."/>
            <person name="Baker D."/>
            <person name="Gharbi K."/>
            <person name="Hall N."/>
            <person name="Watson M."/>
            <person name="Adriaenssens E.M."/>
            <person name="Foster-Nyarko E."/>
            <person name="Jarju S."/>
            <person name="Secka A."/>
            <person name="Antonio M."/>
            <person name="Oren A."/>
            <person name="Chaudhuri R.R."/>
            <person name="La Ragione R."/>
            <person name="Hildebrand F."/>
            <person name="Pallen M.J."/>
        </authorList>
    </citation>
    <scope>NUCLEOTIDE SEQUENCE</scope>
    <source>
        <strain evidence="4">ChiHjej12B11-9195</strain>
    </source>
</reference>
<dbReference type="GO" id="GO:0030313">
    <property type="term" value="C:cell envelope"/>
    <property type="evidence" value="ECO:0007669"/>
    <property type="project" value="UniProtKB-SubCell"/>
</dbReference>
<reference evidence="4" key="2">
    <citation type="submission" date="2021-04" db="EMBL/GenBank/DDBJ databases">
        <authorList>
            <person name="Gilroy R."/>
        </authorList>
    </citation>
    <scope>NUCLEOTIDE SEQUENCE</scope>
    <source>
        <strain evidence="4">ChiHjej12B11-9195</strain>
    </source>
</reference>
<keyword evidence="2" id="KW-0175">Coiled coil</keyword>
<dbReference type="InterPro" id="IPR036365">
    <property type="entry name" value="PGBD-like_sf"/>
</dbReference>
<evidence type="ECO:0000256" key="2">
    <source>
        <dbReference type="ARBA" id="ARBA00023054"/>
    </source>
</evidence>
<evidence type="ECO:0000313" key="5">
    <source>
        <dbReference type="Proteomes" id="UP000824134"/>
    </source>
</evidence>
<proteinExistence type="predicted"/>
<keyword evidence="3" id="KW-0812">Transmembrane</keyword>
<organism evidence="4 5">
    <name type="scientific">Candidatus Rothia avicola</name>
    <dbReference type="NCBI Taxonomy" id="2840478"/>
    <lineage>
        <taxon>Bacteria</taxon>
        <taxon>Bacillati</taxon>
        <taxon>Actinomycetota</taxon>
        <taxon>Actinomycetes</taxon>
        <taxon>Micrococcales</taxon>
        <taxon>Micrococcaceae</taxon>
        <taxon>Rothia</taxon>
    </lineage>
</organism>
<keyword evidence="3" id="KW-1133">Transmembrane helix</keyword>
<dbReference type="PANTHER" id="PTHR32347">
    <property type="entry name" value="EFFLUX SYSTEM COMPONENT YKNX-RELATED"/>
    <property type="match status" value="1"/>
</dbReference>
<accession>A0A9D2CRB1</accession>
<dbReference type="InterPro" id="IPR050465">
    <property type="entry name" value="UPF0194_transport"/>
</dbReference>
<gene>
    <name evidence="4" type="ORF">H9821_09795</name>
</gene>
<dbReference type="PANTHER" id="PTHR32347:SF23">
    <property type="entry name" value="BLL5650 PROTEIN"/>
    <property type="match status" value="1"/>
</dbReference>
<dbReference type="InterPro" id="IPR036366">
    <property type="entry name" value="PGBDSf"/>
</dbReference>
<evidence type="ECO:0000256" key="3">
    <source>
        <dbReference type="SAM" id="Phobius"/>
    </source>
</evidence>
<evidence type="ECO:0000256" key="1">
    <source>
        <dbReference type="ARBA" id="ARBA00004196"/>
    </source>
</evidence>
<evidence type="ECO:0000313" key="4">
    <source>
        <dbReference type="EMBL" id="HIY95925.1"/>
    </source>
</evidence>
<dbReference type="Gene3D" id="1.10.101.10">
    <property type="entry name" value="PGBD-like superfamily/PGBD"/>
    <property type="match status" value="1"/>
</dbReference>
<dbReference type="SUPFAM" id="SSF47090">
    <property type="entry name" value="PGBD-like"/>
    <property type="match status" value="1"/>
</dbReference>
<evidence type="ECO:0008006" key="6">
    <source>
        <dbReference type="Google" id="ProtNLM"/>
    </source>
</evidence>
<keyword evidence="3" id="KW-0472">Membrane</keyword>
<dbReference type="AlphaFoldDB" id="A0A9D2CRB1"/>
<dbReference type="Proteomes" id="UP000824134">
    <property type="component" value="Unassembled WGS sequence"/>
</dbReference>
<dbReference type="EMBL" id="DXCN01000074">
    <property type="protein sequence ID" value="HIY95925.1"/>
    <property type="molecule type" value="Genomic_DNA"/>
</dbReference>
<name>A0A9D2CRB1_9MICC</name>
<sequence>MTSVSRVANPRLILGFILICTLVGVTSFIIGKSSSSSQEEALATAQTTLAVYAPAERRTLGATATHNGSVQIPPSQDISYNGSGIVTTVNIQEGDTVRPGTLVATVDSNPVIAVLGSDKPIYRDLHPGDTGYDVEAVQEILSQLGYPLAITGKLDENTEKTLETLYRNIGYTSPCGEKVCVLTGTFLKIPADLPPVTTTSKAGTDTAQDPVLFSANSGNRNIVARIGVAQKEDFNDQPEITVSGPAGEIIRSTDYSFSDFKEGTDKALPGYDLTINLPQDLATIPDDKTVVTLNLNTTVKEYLAVPAVAIRQEGTTTYVLTEDGNRVEVTVLTQAQGWAGIEETNGITEGTQVLVS</sequence>
<feature type="transmembrane region" description="Helical" evidence="3">
    <location>
        <begin position="12"/>
        <end position="30"/>
    </location>
</feature>
<protein>
    <recommendedName>
        <fullName evidence="6">Peptidoglycan binding-like domain-containing protein</fullName>
    </recommendedName>
</protein>